<accession>A0A4U6X6K1</accession>
<feature type="region of interest" description="Disordered" evidence="1">
    <location>
        <begin position="59"/>
        <end position="155"/>
    </location>
</feature>
<evidence type="ECO:0000256" key="1">
    <source>
        <dbReference type="SAM" id="MobiDB-lite"/>
    </source>
</evidence>
<protein>
    <submittedName>
        <fullName evidence="2">Uncharacterized protein</fullName>
    </submittedName>
</protein>
<proteinExistence type="predicted"/>
<reference evidence="2 3" key="1">
    <citation type="journal article" date="2019" name="PLoS ONE">
        <title>Comparative genome analysis indicates high evolutionary potential of pathogenicity genes in Colletotrichum tanaceti.</title>
        <authorList>
            <person name="Lelwala R.V."/>
            <person name="Korhonen P.K."/>
            <person name="Young N.D."/>
            <person name="Scott J.B."/>
            <person name="Ades P.A."/>
            <person name="Gasser R.B."/>
            <person name="Taylor P.W.J."/>
        </authorList>
    </citation>
    <scope>NUCLEOTIDE SEQUENCE [LARGE SCALE GENOMIC DNA]</scope>
    <source>
        <strain evidence="2">BRIP57314</strain>
    </source>
</reference>
<evidence type="ECO:0000313" key="2">
    <source>
        <dbReference type="EMBL" id="TKW50509.1"/>
    </source>
</evidence>
<dbReference type="Proteomes" id="UP000310108">
    <property type="component" value="Unassembled WGS sequence"/>
</dbReference>
<evidence type="ECO:0000313" key="3">
    <source>
        <dbReference type="Proteomes" id="UP000310108"/>
    </source>
</evidence>
<feature type="compositionally biased region" description="Polar residues" evidence="1">
    <location>
        <begin position="101"/>
        <end position="136"/>
    </location>
</feature>
<organism evidence="2 3">
    <name type="scientific">Colletotrichum tanaceti</name>
    <dbReference type="NCBI Taxonomy" id="1306861"/>
    <lineage>
        <taxon>Eukaryota</taxon>
        <taxon>Fungi</taxon>
        <taxon>Dikarya</taxon>
        <taxon>Ascomycota</taxon>
        <taxon>Pezizomycotina</taxon>
        <taxon>Sordariomycetes</taxon>
        <taxon>Hypocreomycetidae</taxon>
        <taxon>Glomerellales</taxon>
        <taxon>Glomerellaceae</taxon>
        <taxon>Colletotrichum</taxon>
        <taxon>Colletotrichum destructivum species complex</taxon>
    </lineage>
</organism>
<sequence>MPKPLPTTARRPRPSERARMQGAVRLASDALNDALENQHKINTEVNEFLATGKTMTDLHNAQSEELCQIELEREKNMGSESGESDDDVGEDLPHTVGPVRSQDSGVHSQGSGLQFQMSSQGRSQSTAGTSQGSDLHSQMPGLSKRLPSIASDEDI</sequence>
<gene>
    <name evidence="2" type="ORF">CTA1_10712</name>
</gene>
<dbReference type="EMBL" id="PJEX01000389">
    <property type="protein sequence ID" value="TKW50509.1"/>
    <property type="molecule type" value="Genomic_DNA"/>
</dbReference>
<dbReference type="AlphaFoldDB" id="A0A4U6X6K1"/>
<keyword evidence="3" id="KW-1185">Reference proteome</keyword>
<dbReference type="OrthoDB" id="4805782at2759"/>
<name>A0A4U6X6K1_9PEZI</name>
<comment type="caution">
    <text evidence="2">The sequence shown here is derived from an EMBL/GenBank/DDBJ whole genome shotgun (WGS) entry which is preliminary data.</text>
</comment>
<feature type="region of interest" description="Disordered" evidence="1">
    <location>
        <begin position="1"/>
        <end position="20"/>
    </location>
</feature>